<evidence type="ECO:0000256" key="3">
    <source>
        <dbReference type="ARBA" id="ARBA00022801"/>
    </source>
</evidence>
<dbReference type="Gene3D" id="3.40.50.1820">
    <property type="entry name" value="alpha/beta hydrolase"/>
    <property type="match status" value="1"/>
</dbReference>
<organism evidence="11 12">
    <name type="scientific">Chloropicon roscoffensis</name>
    <dbReference type="NCBI Taxonomy" id="1461544"/>
    <lineage>
        <taxon>Eukaryota</taxon>
        <taxon>Viridiplantae</taxon>
        <taxon>Chlorophyta</taxon>
        <taxon>Chloropicophyceae</taxon>
        <taxon>Chloropicales</taxon>
        <taxon>Chloropicaceae</taxon>
        <taxon>Chloropicon</taxon>
    </lineage>
</organism>
<dbReference type="GO" id="GO:0016788">
    <property type="term" value="F:hydrolase activity, acting on ester bonds"/>
    <property type="evidence" value="ECO:0007669"/>
    <property type="project" value="InterPro"/>
</dbReference>
<dbReference type="AlphaFoldDB" id="A0AAX4PMH0"/>
<dbReference type="GO" id="GO:0016042">
    <property type="term" value="P:lipid catabolic process"/>
    <property type="evidence" value="ECO:0007669"/>
    <property type="project" value="UniProtKB-KW"/>
</dbReference>
<accession>A0AAX4PMH0</accession>
<evidence type="ECO:0000313" key="11">
    <source>
        <dbReference type="EMBL" id="WZN67155.1"/>
    </source>
</evidence>
<feature type="active site" description="Nucleophile" evidence="8">
    <location>
        <position position="186"/>
    </location>
</feature>
<keyword evidence="4 7" id="KW-0442">Lipid degradation</keyword>
<dbReference type="FunFam" id="3.40.50.1820:FF:000057">
    <property type="entry name" value="Lipase"/>
    <property type="match status" value="1"/>
</dbReference>
<evidence type="ECO:0000256" key="9">
    <source>
        <dbReference type="SAM" id="SignalP"/>
    </source>
</evidence>
<keyword evidence="5" id="KW-0443">Lipid metabolism</keyword>
<dbReference type="InterPro" id="IPR029058">
    <property type="entry name" value="AB_hydrolase_fold"/>
</dbReference>
<dbReference type="Proteomes" id="UP001472866">
    <property type="component" value="Chromosome 18"/>
</dbReference>
<evidence type="ECO:0000256" key="2">
    <source>
        <dbReference type="ARBA" id="ARBA00022729"/>
    </source>
</evidence>
<dbReference type="PANTHER" id="PTHR11005">
    <property type="entry name" value="LYSOSOMAL ACID LIPASE-RELATED"/>
    <property type="match status" value="1"/>
</dbReference>
<feature type="signal peptide" evidence="9">
    <location>
        <begin position="1"/>
        <end position="23"/>
    </location>
</feature>
<dbReference type="SUPFAM" id="SSF53474">
    <property type="entry name" value="alpha/beta-Hydrolases"/>
    <property type="match status" value="1"/>
</dbReference>
<evidence type="ECO:0000256" key="4">
    <source>
        <dbReference type="ARBA" id="ARBA00022963"/>
    </source>
</evidence>
<feature type="active site" description="Charge relay system" evidence="8">
    <location>
        <position position="398"/>
    </location>
</feature>
<evidence type="ECO:0000256" key="5">
    <source>
        <dbReference type="ARBA" id="ARBA00023098"/>
    </source>
</evidence>
<dbReference type="Pfam" id="PF04083">
    <property type="entry name" value="Abhydro_lipase"/>
    <property type="match status" value="1"/>
</dbReference>
<keyword evidence="12" id="KW-1185">Reference proteome</keyword>
<gene>
    <name evidence="11" type="ORF">HKI87_18g87270</name>
</gene>
<evidence type="ECO:0000256" key="7">
    <source>
        <dbReference type="PIRNR" id="PIRNR000862"/>
    </source>
</evidence>
<comment type="similarity">
    <text evidence="1 7">Belongs to the AB hydrolase superfamily. Lipase family.</text>
</comment>
<proteinExistence type="inferred from homology"/>
<evidence type="ECO:0000313" key="12">
    <source>
        <dbReference type="Proteomes" id="UP001472866"/>
    </source>
</evidence>
<keyword evidence="3 7" id="KW-0378">Hydrolase</keyword>
<keyword evidence="6" id="KW-0325">Glycoprotein</keyword>
<dbReference type="InterPro" id="IPR025483">
    <property type="entry name" value="Lipase_euk"/>
</dbReference>
<evidence type="ECO:0000256" key="1">
    <source>
        <dbReference type="ARBA" id="ARBA00010701"/>
    </source>
</evidence>
<sequence length="420" mass="46763">MAAAGRTLLAAALLLAAASMASAARSGHSGEYQTWTGASGSPQSDPRAFHIKYVEDFGYKCEFHQTTTRDGYVLGLFRIPHGASQNSATPGKVAVLQHGLLGSSFGWVVNLPHQSLAYMLADAGYDVWMPNTRGNVFSRNNTHLNPDEEAFWDFSWDDQLELDLPAVYDYVLGETGNSDLVYVGHSQGTTMMFGGLSDPKIAPLLQPRTSHYIALAPVAYVGNTEQQLLKDLADMGVAEQLYKFGVKEWLPDEWILHYIDPVICDVSPTFCQSLLIAFSGCSLRHKNATAVANYLELEPAGTSVKNVVHWSQQVRENSFTMFDYESPEANRQHYNQTDPPKYDLSQIQLPNSTIFFAGGFDTLADPTDVDHLILLMQEATKNDQSKFPYTYKVLDYDHLDFTLADDAYIYVYSKILEHIP</sequence>
<reference evidence="11 12" key="1">
    <citation type="submission" date="2024-03" db="EMBL/GenBank/DDBJ databases">
        <title>Complete genome sequence of the green alga Chloropicon roscoffensis RCC1871.</title>
        <authorList>
            <person name="Lemieux C."/>
            <person name="Pombert J.-F."/>
            <person name="Otis C."/>
            <person name="Turmel M."/>
        </authorList>
    </citation>
    <scope>NUCLEOTIDE SEQUENCE [LARGE SCALE GENOMIC DNA]</scope>
    <source>
        <strain evidence="11 12">RCC1871</strain>
    </source>
</reference>
<feature type="chain" id="PRO_5043377012" description="Lipase" evidence="9">
    <location>
        <begin position="24"/>
        <end position="420"/>
    </location>
</feature>
<feature type="active site" description="Charge relay system" evidence="8">
    <location>
        <position position="361"/>
    </location>
</feature>
<feature type="domain" description="Partial AB-hydrolase lipase" evidence="10">
    <location>
        <begin position="52"/>
        <end position="111"/>
    </location>
</feature>
<evidence type="ECO:0000256" key="8">
    <source>
        <dbReference type="PIRSR" id="PIRSR000862-1"/>
    </source>
</evidence>
<keyword evidence="2 9" id="KW-0732">Signal</keyword>
<protein>
    <recommendedName>
        <fullName evidence="7">Lipase</fullName>
    </recommendedName>
</protein>
<dbReference type="EMBL" id="CP151518">
    <property type="protein sequence ID" value="WZN67155.1"/>
    <property type="molecule type" value="Genomic_DNA"/>
</dbReference>
<dbReference type="InterPro" id="IPR006693">
    <property type="entry name" value="AB_hydrolase_lipase"/>
</dbReference>
<evidence type="ECO:0000259" key="10">
    <source>
        <dbReference type="Pfam" id="PF04083"/>
    </source>
</evidence>
<name>A0AAX4PMH0_9CHLO</name>
<dbReference type="PIRSF" id="PIRSF000862">
    <property type="entry name" value="Steryl_ester_lip"/>
    <property type="match status" value="1"/>
</dbReference>
<evidence type="ECO:0000256" key="6">
    <source>
        <dbReference type="ARBA" id="ARBA00023180"/>
    </source>
</evidence>